<dbReference type="InterPro" id="IPR000259">
    <property type="entry name" value="Adhesion_dom_fimbrial"/>
</dbReference>
<accession>A0ABW7INW5</accession>
<keyword evidence="8" id="KW-1185">Reference proteome</keyword>
<protein>
    <submittedName>
        <fullName evidence="7">Fimbrial protein</fullName>
    </submittedName>
</protein>
<evidence type="ECO:0000256" key="4">
    <source>
        <dbReference type="ARBA" id="ARBA00023263"/>
    </source>
</evidence>
<organism evidence="7 8">
    <name type="scientific">Vibrio barjaei</name>
    <dbReference type="NCBI Taxonomy" id="1676683"/>
    <lineage>
        <taxon>Bacteria</taxon>
        <taxon>Pseudomonadati</taxon>
        <taxon>Pseudomonadota</taxon>
        <taxon>Gammaproteobacteria</taxon>
        <taxon>Vibrionales</taxon>
        <taxon>Vibrionaceae</taxon>
        <taxon>Vibrio</taxon>
    </lineage>
</organism>
<dbReference type="Gene3D" id="2.60.40.1090">
    <property type="entry name" value="Fimbrial-type adhesion domain"/>
    <property type="match status" value="1"/>
</dbReference>
<evidence type="ECO:0000313" key="8">
    <source>
        <dbReference type="Proteomes" id="UP001607125"/>
    </source>
</evidence>
<evidence type="ECO:0000259" key="6">
    <source>
        <dbReference type="Pfam" id="PF00419"/>
    </source>
</evidence>
<dbReference type="Proteomes" id="UP001607125">
    <property type="component" value="Unassembled WGS sequence"/>
</dbReference>
<dbReference type="InterPro" id="IPR050263">
    <property type="entry name" value="Bact_Fimbrial_Adh_Pro"/>
</dbReference>
<gene>
    <name evidence="7" type="ORF">ACGRH2_19920</name>
</gene>
<evidence type="ECO:0000256" key="3">
    <source>
        <dbReference type="ARBA" id="ARBA00022729"/>
    </source>
</evidence>
<feature type="domain" description="Fimbrial-type adhesion" evidence="6">
    <location>
        <begin position="29"/>
        <end position="194"/>
    </location>
</feature>
<feature type="chain" id="PRO_5047149271" evidence="5">
    <location>
        <begin position="25"/>
        <end position="195"/>
    </location>
</feature>
<dbReference type="PANTHER" id="PTHR33420">
    <property type="entry name" value="FIMBRIAL SUBUNIT ELFA-RELATED"/>
    <property type="match status" value="1"/>
</dbReference>
<comment type="similarity">
    <text evidence="2">Belongs to the fimbrial protein family.</text>
</comment>
<dbReference type="InterPro" id="IPR036937">
    <property type="entry name" value="Adhesion_dom_fimbrial_sf"/>
</dbReference>
<evidence type="ECO:0000256" key="5">
    <source>
        <dbReference type="SAM" id="SignalP"/>
    </source>
</evidence>
<dbReference type="InterPro" id="IPR008966">
    <property type="entry name" value="Adhesion_dom_sf"/>
</dbReference>
<dbReference type="RefSeq" id="WP_063604937.1">
    <property type="nucleotide sequence ID" value="NZ_JAPQMW010000025.1"/>
</dbReference>
<comment type="subcellular location">
    <subcellularLocation>
        <location evidence="1">Fimbrium</location>
    </subcellularLocation>
</comment>
<keyword evidence="4" id="KW-0281">Fimbrium</keyword>
<dbReference type="SUPFAM" id="SSF49401">
    <property type="entry name" value="Bacterial adhesins"/>
    <property type="match status" value="1"/>
</dbReference>
<feature type="signal peptide" evidence="5">
    <location>
        <begin position="1"/>
        <end position="24"/>
    </location>
</feature>
<dbReference type="PANTHER" id="PTHR33420:SF3">
    <property type="entry name" value="FIMBRIAL SUBUNIT ELFA"/>
    <property type="match status" value="1"/>
</dbReference>
<evidence type="ECO:0000256" key="2">
    <source>
        <dbReference type="ARBA" id="ARBA00006671"/>
    </source>
</evidence>
<dbReference type="Pfam" id="PF00419">
    <property type="entry name" value="Fimbrial"/>
    <property type="match status" value="1"/>
</dbReference>
<reference evidence="7 8" key="1">
    <citation type="submission" date="2024-10" db="EMBL/GenBank/DDBJ databases">
        <authorList>
            <person name="Yibar A."/>
            <person name="Saticioglu I.B."/>
            <person name="Duman M."/>
            <person name="Ajmi N."/>
            <person name="Gurler F."/>
            <person name="Ay H."/>
            <person name="Onuk E."/>
            <person name="Guler S."/>
            <person name="Romalde J.L."/>
        </authorList>
    </citation>
    <scope>NUCLEOTIDE SEQUENCE [LARGE SCALE GENOMIC DNA]</scope>
    <source>
        <strain evidence="7 8">1-TCBS-B</strain>
    </source>
</reference>
<evidence type="ECO:0000313" key="7">
    <source>
        <dbReference type="EMBL" id="MFH0262659.1"/>
    </source>
</evidence>
<keyword evidence="3 5" id="KW-0732">Signal</keyword>
<proteinExistence type="inferred from homology"/>
<dbReference type="EMBL" id="JBIHSF010000011">
    <property type="protein sequence ID" value="MFH0262659.1"/>
    <property type="molecule type" value="Genomic_DNA"/>
</dbReference>
<comment type="caution">
    <text evidence="7">The sequence shown here is derived from an EMBL/GenBank/DDBJ whole genome shotgun (WGS) entry which is preliminary data.</text>
</comment>
<sequence>MKKSVLIKSVLASSILLVSAGSYAADGTITFNGKVTAASCTVTGGATGGGSASTNLNVTLPSITTGSIGTTKGDLAGMTAFTITLTDCKSQTTTAEKMRVAFSGVGDPANQYVLKNTASTTPAGGVGIQLLKEDGVSIIDINGGSNKADETTLPTSAETAESYILNFNAAYVNVSGSAPTAGTVTSVANYTIEYN</sequence>
<evidence type="ECO:0000256" key="1">
    <source>
        <dbReference type="ARBA" id="ARBA00004561"/>
    </source>
</evidence>
<name>A0ABW7INW5_9VIBR</name>